<sequence>MYILIAGAGKVGRYLAQNLSEMHQIGSIDLNQTHLSQLEGKPNITTYKGDATDPKKLEEAGILRADIVASVTGDDEDNLVIAQLAKQVYQIPRVVARVNDPRNQWLFTREWGVDIAVSSPQIILQLISEEVSLGEVLTLLKLRVGELSLIEVTIPQNSPARNHMITELGLPRNAVAVAILRDTSVVVPHGSTTIEVGDSVLLVTRPELEQDIKDILMG</sequence>
<dbReference type="InterPro" id="IPR006037">
    <property type="entry name" value="RCK_C"/>
</dbReference>
<dbReference type="EMBL" id="PFNG01000263">
    <property type="protein sequence ID" value="PIZ34871.1"/>
    <property type="molecule type" value="Genomic_DNA"/>
</dbReference>
<evidence type="ECO:0000256" key="4">
    <source>
        <dbReference type="ARBA" id="ARBA00022958"/>
    </source>
</evidence>
<protein>
    <recommendedName>
        <fullName evidence="1">Trk system potassium uptake protein TrkA</fullName>
    </recommendedName>
</protein>
<dbReference type="PANTHER" id="PTHR43833">
    <property type="entry name" value="POTASSIUM CHANNEL PROTEIN 2-RELATED-RELATED"/>
    <property type="match status" value="1"/>
</dbReference>
<reference evidence="10" key="1">
    <citation type="submission" date="2017-09" db="EMBL/GenBank/DDBJ databases">
        <title>Depth-based differentiation of microbial function through sediment-hosted aquifers and enrichment of novel symbionts in the deep terrestrial subsurface.</title>
        <authorList>
            <person name="Probst A.J."/>
            <person name="Ladd B."/>
            <person name="Jarett J.K."/>
            <person name="Geller-Mcgrath D.E."/>
            <person name="Sieber C.M.K."/>
            <person name="Emerson J.B."/>
            <person name="Anantharaman K."/>
            <person name="Thomas B.C."/>
            <person name="Malmstrom R."/>
            <person name="Stieglmeier M."/>
            <person name="Klingl A."/>
            <person name="Woyke T."/>
            <person name="Ryan C.M."/>
            <person name="Banfield J.F."/>
        </authorList>
    </citation>
    <scope>NUCLEOTIDE SEQUENCE [LARGE SCALE GENOMIC DNA]</scope>
</reference>
<name>A0A2M7T520_9ACTN</name>
<dbReference type="PROSITE" id="PS51202">
    <property type="entry name" value="RCK_C"/>
    <property type="match status" value="1"/>
</dbReference>
<feature type="domain" description="RCK C-terminal" evidence="8">
    <location>
        <begin position="137"/>
        <end position="218"/>
    </location>
</feature>
<dbReference type="RefSeq" id="WP_286977609.1">
    <property type="nucleotide sequence ID" value="NZ_PEXG01000075.1"/>
</dbReference>
<gene>
    <name evidence="9" type="ORF">COY37_11325</name>
</gene>
<dbReference type="InterPro" id="IPR036721">
    <property type="entry name" value="RCK_C_sf"/>
</dbReference>
<dbReference type="Gene3D" id="3.40.50.720">
    <property type="entry name" value="NAD(P)-binding Rossmann-like Domain"/>
    <property type="match status" value="1"/>
</dbReference>
<evidence type="ECO:0000256" key="6">
    <source>
        <dbReference type="ARBA" id="ARBA00023065"/>
    </source>
</evidence>
<keyword evidence="2" id="KW-0813">Transport</keyword>
<keyword evidence="4" id="KW-0630">Potassium</keyword>
<dbReference type="Gene3D" id="3.30.70.1450">
    <property type="entry name" value="Regulator of K+ conductance, C-terminal domain"/>
    <property type="match status" value="1"/>
</dbReference>
<dbReference type="InterPro" id="IPR003148">
    <property type="entry name" value="RCK_N"/>
</dbReference>
<dbReference type="Pfam" id="PF02254">
    <property type="entry name" value="TrkA_N"/>
    <property type="match status" value="1"/>
</dbReference>
<proteinExistence type="predicted"/>
<dbReference type="InterPro" id="IPR006036">
    <property type="entry name" value="K_uptake_TrkA"/>
</dbReference>
<dbReference type="PROSITE" id="PS51201">
    <property type="entry name" value="RCK_N"/>
    <property type="match status" value="1"/>
</dbReference>
<evidence type="ECO:0000256" key="3">
    <source>
        <dbReference type="ARBA" id="ARBA00022538"/>
    </source>
</evidence>
<keyword evidence="5" id="KW-0520">NAD</keyword>
<evidence type="ECO:0000313" key="10">
    <source>
        <dbReference type="Proteomes" id="UP000230956"/>
    </source>
</evidence>
<feature type="domain" description="RCK N-terminal" evidence="7">
    <location>
        <begin position="1"/>
        <end position="117"/>
    </location>
</feature>
<dbReference type="GO" id="GO:0015079">
    <property type="term" value="F:potassium ion transmembrane transporter activity"/>
    <property type="evidence" value="ECO:0007669"/>
    <property type="project" value="InterPro"/>
</dbReference>
<evidence type="ECO:0000259" key="7">
    <source>
        <dbReference type="PROSITE" id="PS51201"/>
    </source>
</evidence>
<comment type="caution">
    <text evidence="9">The sequence shown here is derived from an EMBL/GenBank/DDBJ whole genome shotgun (WGS) entry which is preliminary data.</text>
</comment>
<evidence type="ECO:0000259" key="8">
    <source>
        <dbReference type="PROSITE" id="PS51202"/>
    </source>
</evidence>
<dbReference type="Proteomes" id="UP000230956">
    <property type="component" value="Unassembled WGS sequence"/>
</dbReference>
<dbReference type="Pfam" id="PF02080">
    <property type="entry name" value="TrkA_C"/>
    <property type="match status" value="1"/>
</dbReference>
<evidence type="ECO:0000256" key="2">
    <source>
        <dbReference type="ARBA" id="ARBA00022448"/>
    </source>
</evidence>
<dbReference type="SUPFAM" id="SSF116726">
    <property type="entry name" value="TrkA C-terminal domain-like"/>
    <property type="match status" value="1"/>
</dbReference>
<dbReference type="SUPFAM" id="SSF51735">
    <property type="entry name" value="NAD(P)-binding Rossmann-fold domains"/>
    <property type="match status" value="1"/>
</dbReference>
<evidence type="ECO:0000256" key="1">
    <source>
        <dbReference type="ARBA" id="ARBA00017378"/>
    </source>
</evidence>
<dbReference type="PANTHER" id="PTHR43833:SF5">
    <property type="entry name" value="TRK SYSTEM POTASSIUM UPTAKE PROTEIN TRKA"/>
    <property type="match status" value="1"/>
</dbReference>
<organism evidence="9 10">
    <name type="scientific">Candidatus Aquicultor secundus</name>
    <dbReference type="NCBI Taxonomy" id="1973895"/>
    <lineage>
        <taxon>Bacteria</taxon>
        <taxon>Bacillati</taxon>
        <taxon>Actinomycetota</taxon>
        <taxon>Candidatus Aquicultoria</taxon>
        <taxon>Candidatus Aquicultorales</taxon>
        <taxon>Candidatus Aquicultoraceae</taxon>
        <taxon>Candidatus Aquicultor</taxon>
    </lineage>
</organism>
<evidence type="ECO:0000313" key="9">
    <source>
        <dbReference type="EMBL" id="PIZ34871.1"/>
    </source>
</evidence>
<evidence type="ECO:0000256" key="5">
    <source>
        <dbReference type="ARBA" id="ARBA00023027"/>
    </source>
</evidence>
<keyword evidence="3" id="KW-0633">Potassium transport</keyword>
<dbReference type="InterPro" id="IPR036291">
    <property type="entry name" value="NAD(P)-bd_dom_sf"/>
</dbReference>
<dbReference type="InterPro" id="IPR050721">
    <property type="entry name" value="Trk_Ktr_HKT_K-transport"/>
</dbReference>
<dbReference type="GO" id="GO:0005886">
    <property type="term" value="C:plasma membrane"/>
    <property type="evidence" value="ECO:0007669"/>
    <property type="project" value="InterPro"/>
</dbReference>
<dbReference type="AlphaFoldDB" id="A0A2M7T520"/>
<dbReference type="PRINTS" id="PR00335">
    <property type="entry name" value="KUPTAKETRKA"/>
</dbReference>
<keyword evidence="6" id="KW-0406">Ion transport</keyword>
<accession>A0A2M7T520</accession>